<organism evidence="1 2">
    <name type="scientific">Dryococelus australis</name>
    <dbReference type="NCBI Taxonomy" id="614101"/>
    <lineage>
        <taxon>Eukaryota</taxon>
        <taxon>Metazoa</taxon>
        <taxon>Ecdysozoa</taxon>
        <taxon>Arthropoda</taxon>
        <taxon>Hexapoda</taxon>
        <taxon>Insecta</taxon>
        <taxon>Pterygota</taxon>
        <taxon>Neoptera</taxon>
        <taxon>Polyneoptera</taxon>
        <taxon>Phasmatodea</taxon>
        <taxon>Verophasmatodea</taxon>
        <taxon>Anareolatae</taxon>
        <taxon>Phasmatidae</taxon>
        <taxon>Eurycanthinae</taxon>
        <taxon>Dryococelus</taxon>
    </lineage>
</organism>
<accession>A0ABQ9HE62</accession>
<keyword evidence="2" id="KW-1185">Reference proteome</keyword>
<dbReference type="EMBL" id="JARBHB010000005">
    <property type="protein sequence ID" value="KAJ8882532.1"/>
    <property type="molecule type" value="Genomic_DNA"/>
</dbReference>
<reference evidence="1 2" key="1">
    <citation type="submission" date="2023-02" db="EMBL/GenBank/DDBJ databases">
        <title>LHISI_Scaffold_Assembly.</title>
        <authorList>
            <person name="Stuart O.P."/>
            <person name="Cleave R."/>
            <person name="Magrath M.J.L."/>
            <person name="Mikheyev A.S."/>
        </authorList>
    </citation>
    <scope>NUCLEOTIDE SEQUENCE [LARGE SCALE GENOMIC DNA]</scope>
    <source>
        <strain evidence="1">Daus_M_001</strain>
        <tissue evidence="1">Leg muscle</tissue>
    </source>
</reference>
<protein>
    <submittedName>
        <fullName evidence="1">Uncharacterized protein</fullName>
    </submittedName>
</protein>
<dbReference type="Proteomes" id="UP001159363">
    <property type="component" value="Chromosome 4"/>
</dbReference>
<name>A0ABQ9HE62_9NEOP</name>
<comment type="caution">
    <text evidence="1">The sequence shown here is derived from an EMBL/GenBank/DDBJ whole genome shotgun (WGS) entry which is preliminary data.</text>
</comment>
<gene>
    <name evidence="1" type="ORF">PR048_014343</name>
</gene>
<evidence type="ECO:0000313" key="1">
    <source>
        <dbReference type="EMBL" id="KAJ8882532.1"/>
    </source>
</evidence>
<sequence length="139" mass="16404">MEGMLIDLDGAVILTAGEQDFYKIVGEKLKNELHKIESYGPTAKLWVQYFRMVTFMKQFIEAERRCKWKIHLDTFQKMLPFFHASEETMDPKEYTLFTGNGYFTIRHSEKFWSGIWSDMTIEQSLMRTMKCVGGCGYNR</sequence>
<proteinExistence type="predicted"/>
<evidence type="ECO:0000313" key="2">
    <source>
        <dbReference type="Proteomes" id="UP001159363"/>
    </source>
</evidence>